<comment type="similarity">
    <text evidence="1 5">Belongs to the peptidase S8 family.</text>
</comment>
<evidence type="ECO:0000313" key="8">
    <source>
        <dbReference type="EMBL" id="RUO69589.1"/>
    </source>
</evidence>
<accession>A0A432Z0A8</accession>
<dbReference type="Pfam" id="PF00082">
    <property type="entry name" value="Peptidase_S8"/>
    <property type="match status" value="1"/>
</dbReference>
<dbReference type="PROSITE" id="PS00138">
    <property type="entry name" value="SUBTILASE_SER"/>
    <property type="match status" value="1"/>
</dbReference>
<evidence type="ECO:0000259" key="7">
    <source>
        <dbReference type="Pfam" id="PF00082"/>
    </source>
</evidence>
<dbReference type="GO" id="GO:0004252">
    <property type="term" value="F:serine-type endopeptidase activity"/>
    <property type="evidence" value="ECO:0007669"/>
    <property type="project" value="UniProtKB-UniRule"/>
</dbReference>
<dbReference type="OrthoDB" id="9790784at2"/>
<dbReference type="AlphaFoldDB" id="A0A432Z0A8"/>
<keyword evidence="4 5" id="KW-0720">Serine protease</keyword>
<keyword evidence="6" id="KW-0732">Signal</keyword>
<dbReference type="PANTHER" id="PTHR43806">
    <property type="entry name" value="PEPTIDASE S8"/>
    <property type="match status" value="1"/>
</dbReference>
<reference evidence="9" key="1">
    <citation type="journal article" date="2018" name="Front. Microbiol.">
        <title>Genome-Based Analysis Reveals the Taxonomy and Diversity of the Family Idiomarinaceae.</title>
        <authorList>
            <person name="Liu Y."/>
            <person name="Lai Q."/>
            <person name="Shao Z."/>
        </authorList>
    </citation>
    <scope>NUCLEOTIDE SEQUENCE [LARGE SCALE GENOMIC DNA]</scope>
    <source>
        <strain evidence="9">R22</strain>
    </source>
</reference>
<sequence>MKKLIIASVLSALFGSAQAEGSSQAYVSLIHKATNTEELSVSKSNIVRSVNRLTERDTEIRCVAAGDTGNEWCVPVRDTNIRVLGEMTVQNGQSTPSFERNIRPISSVKLERHGLSDQEVIHALMATGLYESVEVHGSMKNFKMQSQSATIPFITDGPIHGGPDYNLFDDEYYKAQRLSMYRVGDSMMSSGIASVMARGQRSDLPKAKMFVIDGGFSASEDVLYGSGVNMVSWGDTSREFEPDNITPRGDVESCTGHGLSAAGVMGATRDNEQGVAGVAGNADVMALRALNCGDGAPYDTYDANDWLSGIPVQYHDDVYEGEPGVVNMSYGGSVTLDPSLEEEFPCGYSGQLSIDNMQGAGFIPVVAAGNDSKEAKLISPATCRDVITVGAMDQNGQLAGFSNYGHAVDVFAPGVQVYADGTPYGMPEDVEMRVVNGTSFAAPIVSGLIAETKRHFPELNFKMAELLLKQTAFDPMLNNSPKCEDGKCGAGRIDGEAFFLAVEAWSNGRLNTISHALSGASEAEQQWYVDNFDAQGMACESYQVNFFNGHSKPGDTYKVVSAAKGTDFETGSFTEVGQYTSGSVVLSDIDPESSDYAFHVCTEDGGCDDEFYEFNMQNAASDNRPAVCTG</sequence>
<feature type="domain" description="Peptidase S8/S53" evidence="7">
    <location>
        <begin position="211"/>
        <end position="479"/>
    </location>
</feature>
<dbReference type="RefSeq" id="WP_126781447.1">
    <property type="nucleotide sequence ID" value="NZ_PIQC01000004.1"/>
</dbReference>
<comment type="caution">
    <text evidence="8">The sequence shown here is derived from an EMBL/GenBank/DDBJ whole genome shotgun (WGS) entry which is preliminary data.</text>
</comment>
<dbReference type="GO" id="GO:0006508">
    <property type="term" value="P:proteolysis"/>
    <property type="evidence" value="ECO:0007669"/>
    <property type="project" value="UniProtKB-KW"/>
</dbReference>
<feature type="chain" id="PRO_5019413757" description="Peptidase S8/S53 domain-containing protein" evidence="6">
    <location>
        <begin position="20"/>
        <end position="630"/>
    </location>
</feature>
<name>A0A432Z0A8_9GAMM</name>
<dbReference type="EMBL" id="PIQC01000004">
    <property type="protein sequence ID" value="RUO69589.1"/>
    <property type="molecule type" value="Genomic_DNA"/>
</dbReference>
<dbReference type="SUPFAM" id="SSF52743">
    <property type="entry name" value="Subtilisin-like"/>
    <property type="match status" value="1"/>
</dbReference>
<evidence type="ECO:0000256" key="2">
    <source>
        <dbReference type="ARBA" id="ARBA00022670"/>
    </source>
</evidence>
<dbReference type="InterPro" id="IPR050131">
    <property type="entry name" value="Peptidase_S8_subtilisin-like"/>
</dbReference>
<evidence type="ECO:0000256" key="3">
    <source>
        <dbReference type="ARBA" id="ARBA00022801"/>
    </source>
</evidence>
<dbReference type="PANTHER" id="PTHR43806:SF11">
    <property type="entry name" value="CEREVISIN-RELATED"/>
    <property type="match status" value="1"/>
</dbReference>
<protein>
    <recommendedName>
        <fullName evidence="7">Peptidase S8/S53 domain-containing protein</fullName>
    </recommendedName>
</protein>
<proteinExistence type="inferred from homology"/>
<keyword evidence="9" id="KW-1185">Reference proteome</keyword>
<dbReference type="InterPro" id="IPR023828">
    <property type="entry name" value="Peptidase_S8_Ser-AS"/>
</dbReference>
<feature type="active site" description="Charge relay system" evidence="5">
    <location>
        <position position="213"/>
    </location>
</feature>
<evidence type="ECO:0000256" key="1">
    <source>
        <dbReference type="ARBA" id="ARBA00011073"/>
    </source>
</evidence>
<evidence type="ECO:0000313" key="9">
    <source>
        <dbReference type="Proteomes" id="UP000288058"/>
    </source>
</evidence>
<keyword evidence="3 5" id="KW-0378">Hydrolase</keyword>
<evidence type="ECO:0000256" key="5">
    <source>
        <dbReference type="PROSITE-ProRule" id="PRU01240"/>
    </source>
</evidence>
<feature type="signal peptide" evidence="6">
    <location>
        <begin position="1"/>
        <end position="19"/>
    </location>
</feature>
<dbReference type="GO" id="GO:0005615">
    <property type="term" value="C:extracellular space"/>
    <property type="evidence" value="ECO:0007669"/>
    <property type="project" value="TreeGrafter"/>
</dbReference>
<evidence type="ECO:0000256" key="4">
    <source>
        <dbReference type="ARBA" id="ARBA00022825"/>
    </source>
</evidence>
<organism evidence="8 9">
    <name type="scientific">Idiomarina ramblicola</name>
    <dbReference type="NCBI Taxonomy" id="263724"/>
    <lineage>
        <taxon>Bacteria</taxon>
        <taxon>Pseudomonadati</taxon>
        <taxon>Pseudomonadota</taxon>
        <taxon>Gammaproteobacteria</taxon>
        <taxon>Alteromonadales</taxon>
        <taxon>Idiomarinaceae</taxon>
        <taxon>Idiomarina</taxon>
    </lineage>
</organism>
<dbReference type="PROSITE" id="PS51892">
    <property type="entry name" value="SUBTILASE"/>
    <property type="match status" value="1"/>
</dbReference>
<keyword evidence="2 5" id="KW-0645">Protease</keyword>
<feature type="active site" description="Charge relay system" evidence="5">
    <location>
        <position position="257"/>
    </location>
</feature>
<gene>
    <name evidence="8" type="ORF">CWI78_06605</name>
</gene>
<feature type="active site" description="Charge relay system" evidence="5">
    <location>
        <position position="439"/>
    </location>
</feature>
<evidence type="ECO:0000256" key="6">
    <source>
        <dbReference type="SAM" id="SignalP"/>
    </source>
</evidence>
<dbReference type="InterPro" id="IPR000209">
    <property type="entry name" value="Peptidase_S8/S53_dom"/>
</dbReference>
<dbReference type="InterPro" id="IPR036852">
    <property type="entry name" value="Peptidase_S8/S53_dom_sf"/>
</dbReference>
<dbReference type="Proteomes" id="UP000288058">
    <property type="component" value="Unassembled WGS sequence"/>
</dbReference>
<dbReference type="Gene3D" id="3.40.50.200">
    <property type="entry name" value="Peptidase S8/S53 domain"/>
    <property type="match status" value="1"/>
</dbReference>